<gene>
    <name evidence="1" type="ORF">LPB301_16210</name>
</gene>
<dbReference type="Gene3D" id="3.40.50.2000">
    <property type="entry name" value="Glycogen Phosphorylase B"/>
    <property type="match status" value="1"/>
</dbReference>
<dbReference type="Proteomes" id="UP000092612">
    <property type="component" value="Unassembled WGS sequence"/>
</dbReference>
<dbReference type="EMBL" id="LSFL01000042">
    <property type="protein sequence ID" value="OBY61603.1"/>
    <property type="molecule type" value="Genomic_DNA"/>
</dbReference>
<protein>
    <submittedName>
        <fullName evidence="1">Glycosyl transferase</fullName>
    </submittedName>
</protein>
<comment type="caution">
    <text evidence="1">The sequence shown here is derived from an EMBL/GenBank/DDBJ whole genome shotgun (WGS) entry which is preliminary data.</text>
</comment>
<keyword evidence="1" id="KW-0808">Transferase</keyword>
<evidence type="ECO:0000313" key="2">
    <source>
        <dbReference type="Proteomes" id="UP000092612"/>
    </source>
</evidence>
<keyword evidence="2" id="KW-1185">Reference proteome</keyword>
<dbReference type="GO" id="GO:0016740">
    <property type="term" value="F:transferase activity"/>
    <property type="evidence" value="ECO:0007669"/>
    <property type="project" value="UniProtKB-KW"/>
</dbReference>
<reference evidence="2" key="1">
    <citation type="submission" date="2016-02" db="EMBL/GenBank/DDBJ databases">
        <title>Paenibacillus sp. LPB0068, isolated from Crassostrea gigas.</title>
        <authorList>
            <person name="Shin S.-K."/>
            <person name="Yi H."/>
        </authorList>
    </citation>
    <scope>NUCLEOTIDE SEQUENCE [LARGE SCALE GENOMIC DNA]</scope>
    <source>
        <strain evidence="2">KCTC 23969</strain>
    </source>
</reference>
<dbReference type="SUPFAM" id="SSF53756">
    <property type="entry name" value="UDP-Glycosyltransferase/glycogen phosphorylase"/>
    <property type="match status" value="1"/>
</dbReference>
<accession>A0A1B8TPQ1</accession>
<evidence type="ECO:0000313" key="1">
    <source>
        <dbReference type="EMBL" id="OBY61603.1"/>
    </source>
</evidence>
<proteinExistence type="predicted"/>
<dbReference type="Pfam" id="PF13528">
    <property type="entry name" value="Glyco_trans_1_3"/>
    <property type="match status" value="1"/>
</dbReference>
<sequence length="337" mass="38549">MKILYAIQGTGNGHITRAKEIIPILQEKGDLDILVSGNENDLELGYEIKYKIHGLNYTFGKKGGIDFLASYKKMNLSRFFKEIKALPVKKYDLVLNDFEPVSAWAAKINNVNIVSLSHQNAVSDKAAPKYSKHFLEKLILKYYAPANSKFGFHFKTYSTTTFTPIIRKKIRNRKITNKGHFTVYLPSYNHNKIVKVLSQIPIVKWHIFSKETTSLIFRKNITIYPVNEFDFIKSMASSSGVLCGAGFETPSEALFLRKKLMVIPMKNQYEQKCNALALKEMGVPVLKKLSKKRITKIAKWIQADNLIDVDYEDTTEDLIEAILLPYYNETLLSTIVF</sequence>
<name>A0A1B8TPQ1_9FLAO</name>
<organism evidence="1 2">
    <name type="scientific">Polaribacter reichenbachii</name>
    <dbReference type="NCBI Taxonomy" id="996801"/>
    <lineage>
        <taxon>Bacteria</taxon>
        <taxon>Pseudomonadati</taxon>
        <taxon>Bacteroidota</taxon>
        <taxon>Flavobacteriia</taxon>
        <taxon>Flavobacteriales</taxon>
        <taxon>Flavobacteriaceae</taxon>
    </lineage>
</organism>
<dbReference type="KEGG" id="prn:BW723_11565"/>
<dbReference type="STRING" id="996801.BW723_11565"/>
<dbReference type="OrthoDB" id="9793805at2"/>
<dbReference type="RefSeq" id="WP_068364648.1">
    <property type="nucleotide sequence ID" value="NZ_CP019337.1"/>
</dbReference>
<dbReference type="AlphaFoldDB" id="A0A1B8TPQ1"/>